<evidence type="ECO:0000256" key="1">
    <source>
        <dbReference type="SAM" id="MobiDB-lite"/>
    </source>
</evidence>
<protein>
    <recommendedName>
        <fullName evidence="4">Alpha-ketoglutarate-dependent sulfonate dioxygenase</fullName>
    </recommendedName>
</protein>
<dbReference type="PANTHER" id="PTHR34365:SF7">
    <property type="entry name" value="GLYCINE-RICH DOMAIN-CONTAINING PROTEIN 1"/>
    <property type="match status" value="1"/>
</dbReference>
<feature type="compositionally biased region" description="Polar residues" evidence="1">
    <location>
        <begin position="785"/>
        <end position="794"/>
    </location>
</feature>
<comment type="caution">
    <text evidence="2">The sequence shown here is derived from an EMBL/GenBank/DDBJ whole genome shotgun (WGS) entry which is preliminary data.</text>
</comment>
<organism evidence="2 3">
    <name type="scientific">Venturia inaequalis</name>
    <name type="common">Apple scab fungus</name>
    <dbReference type="NCBI Taxonomy" id="5025"/>
    <lineage>
        <taxon>Eukaryota</taxon>
        <taxon>Fungi</taxon>
        <taxon>Dikarya</taxon>
        <taxon>Ascomycota</taxon>
        <taxon>Pezizomycotina</taxon>
        <taxon>Dothideomycetes</taxon>
        <taxon>Pleosporomycetidae</taxon>
        <taxon>Venturiales</taxon>
        <taxon>Venturiaceae</taxon>
        <taxon>Venturia</taxon>
    </lineage>
</organism>
<accession>A0A8H3YVP8</accession>
<dbReference type="InterPro" id="IPR009836">
    <property type="entry name" value="GRDP-like"/>
</dbReference>
<dbReference type="EMBL" id="WNWS01000293">
    <property type="protein sequence ID" value="KAE9971607.1"/>
    <property type="molecule type" value="Genomic_DNA"/>
</dbReference>
<evidence type="ECO:0008006" key="4">
    <source>
        <dbReference type="Google" id="ProtNLM"/>
    </source>
</evidence>
<dbReference type="Pfam" id="PF07173">
    <property type="entry name" value="GRDP-like"/>
    <property type="match status" value="1"/>
</dbReference>
<gene>
    <name evidence="2" type="ORF">EG328_005479</name>
</gene>
<proteinExistence type="predicted"/>
<dbReference type="PANTHER" id="PTHR34365">
    <property type="entry name" value="ENOLASE (DUF1399)"/>
    <property type="match status" value="1"/>
</dbReference>
<reference evidence="2 3" key="1">
    <citation type="submission" date="2018-12" db="EMBL/GenBank/DDBJ databases">
        <title>Venturia inaequalis Genome Resource.</title>
        <authorList>
            <person name="Lichtner F.J."/>
        </authorList>
    </citation>
    <scope>NUCLEOTIDE SEQUENCE [LARGE SCALE GENOMIC DNA]</scope>
    <source>
        <strain evidence="2 3">120213</strain>
    </source>
</reference>
<evidence type="ECO:0000313" key="3">
    <source>
        <dbReference type="Proteomes" id="UP000447873"/>
    </source>
</evidence>
<feature type="region of interest" description="Disordered" evidence="1">
    <location>
        <begin position="737"/>
        <end position="794"/>
    </location>
</feature>
<evidence type="ECO:0000313" key="2">
    <source>
        <dbReference type="EMBL" id="KAE9971607.1"/>
    </source>
</evidence>
<dbReference type="AlphaFoldDB" id="A0A8H3YVP8"/>
<dbReference type="Proteomes" id="UP000447873">
    <property type="component" value="Unassembled WGS sequence"/>
</dbReference>
<sequence>MSLTVDDEKRELRSDSLIAEEGVFPPIYSVEPPRQEAPEDLSARLAKLDLRSVAKNGVNISADQCTAHLKLLEAFNQLREDIGQTQGLFGIEDPKFDSPETTDPHHHVQSPQALAKLRIAEKRWSVYVARAVDRFERWYNTCVPATMGGAPCDGLTGNQICTTKGLDKVAYHGLPIKQLTLPDQLPPLDVLMVWHSYILNPRCFFEDCFRYGKLDFFATGLPWTAIDPCIDLVTFEFKPSVQAVENFEASTGLCWSNLNDGMERTLSCPRCHNSVSVPWTQDSVWTSGDEMTPGNGYADGDFLTNCRTCDTKITHDFLRVQKFKADVEAFTRPSDTPLPGTVLNKDGQPGKPTVLGSPPEYFFPNTLLSAGLADRFMLLLDDSNASMSDVRSIWEQGIADKNLVHKAKGVRRRLLPKERLSIRRMMSRYWFNASPFALDLASAVIRQGSFVEKMHNIDWLHSPALKSTMERLIQKYQRFFTLMAENSGKVAVPTLDVDLAWHTHQLNPLEYYAYSDKMCYGKYIDHDDKIEETALSDAFTWTSKAYADKYGEPYSECTCWYCEAIRESHTSKLDRFFKPNKVQALEKLHGVELPSDPLNSPHISAHNAVRDAESEANRRVKAAELDKAYHKACAKAKKKGKPEPKRDDYFYYYAWGYPMYMPMYYPYGVPINSEYMVDVLGSSRMLDYAEDIPGWDSTTKIGLTSREQLLWVDGAYSLTGWLGTPFILPHETLNNDYQGDGKQGDEKRVDKKQVDKKRVDKKRVDKKQVDKKRVDKKQVDRKQVGTQVKSRTAL</sequence>
<feature type="compositionally biased region" description="Basic and acidic residues" evidence="1">
    <location>
        <begin position="742"/>
        <end position="783"/>
    </location>
</feature>
<name>A0A8H3YVP8_VENIN</name>